<accession>A0ABQ8EYG2</accession>
<feature type="compositionally biased region" description="Low complexity" evidence="6">
    <location>
        <begin position="69"/>
        <end position="82"/>
    </location>
</feature>
<reference evidence="9 10" key="1">
    <citation type="submission" date="2021-02" db="EMBL/GenBank/DDBJ databases">
        <title>Variation within the Batrachochytrium salamandrivorans European outbreak.</title>
        <authorList>
            <person name="Kelly M."/>
            <person name="Pasmans F."/>
            <person name="Shea T.P."/>
            <person name="Munoz J.F."/>
            <person name="Carranza S."/>
            <person name="Cuomo C.A."/>
            <person name="Martel A."/>
        </authorList>
    </citation>
    <scope>NUCLEOTIDE SEQUENCE [LARGE SCALE GENOMIC DNA]</scope>
    <source>
        <strain evidence="9 10">AMFP18/2</strain>
    </source>
</reference>
<keyword evidence="10" id="KW-1185">Reference proteome</keyword>
<feature type="domain" description="Peptidase M50" evidence="8">
    <location>
        <begin position="276"/>
        <end position="388"/>
    </location>
</feature>
<evidence type="ECO:0000259" key="8">
    <source>
        <dbReference type="Pfam" id="PF02163"/>
    </source>
</evidence>
<evidence type="ECO:0000313" key="10">
    <source>
        <dbReference type="Proteomes" id="UP001648503"/>
    </source>
</evidence>
<keyword evidence="4 7" id="KW-0472">Membrane</keyword>
<dbReference type="InterPro" id="IPR008915">
    <property type="entry name" value="Peptidase_M50"/>
</dbReference>
<comment type="subcellular location">
    <subcellularLocation>
        <location evidence="1">Endomembrane system</location>
        <topology evidence="1">Multi-pass membrane protein</topology>
    </subcellularLocation>
</comment>
<organism evidence="9 10">
    <name type="scientific">Batrachochytrium salamandrivorans</name>
    <dbReference type="NCBI Taxonomy" id="1357716"/>
    <lineage>
        <taxon>Eukaryota</taxon>
        <taxon>Fungi</taxon>
        <taxon>Fungi incertae sedis</taxon>
        <taxon>Chytridiomycota</taxon>
        <taxon>Chytridiomycota incertae sedis</taxon>
        <taxon>Chytridiomycetes</taxon>
        <taxon>Rhizophydiales</taxon>
        <taxon>Rhizophydiales incertae sedis</taxon>
        <taxon>Batrachochytrium</taxon>
    </lineage>
</organism>
<evidence type="ECO:0000256" key="3">
    <source>
        <dbReference type="ARBA" id="ARBA00022989"/>
    </source>
</evidence>
<feature type="transmembrane region" description="Helical" evidence="7">
    <location>
        <begin position="635"/>
        <end position="657"/>
    </location>
</feature>
<keyword evidence="2 7" id="KW-0812">Transmembrane</keyword>
<evidence type="ECO:0000256" key="7">
    <source>
        <dbReference type="SAM" id="Phobius"/>
    </source>
</evidence>
<dbReference type="PANTHER" id="PTHR13325">
    <property type="entry name" value="PROTEASE M50 MEMBRANE-BOUND TRANSCRIPTION FACTOR SITE 2 PROTEASE"/>
    <property type="match status" value="1"/>
</dbReference>
<feature type="transmembrane region" description="Helical" evidence="7">
    <location>
        <begin position="362"/>
        <end position="386"/>
    </location>
</feature>
<dbReference type="Proteomes" id="UP001648503">
    <property type="component" value="Unassembled WGS sequence"/>
</dbReference>
<feature type="transmembrane region" description="Helical" evidence="7">
    <location>
        <begin position="185"/>
        <end position="204"/>
    </location>
</feature>
<evidence type="ECO:0000256" key="1">
    <source>
        <dbReference type="ARBA" id="ARBA00004127"/>
    </source>
</evidence>
<evidence type="ECO:0000313" key="9">
    <source>
        <dbReference type="EMBL" id="KAH6588812.1"/>
    </source>
</evidence>
<feature type="transmembrane region" description="Helical" evidence="7">
    <location>
        <begin position="299"/>
        <end position="323"/>
    </location>
</feature>
<name>A0ABQ8EYG2_9FUNG</name>
<dbReference type="PRINTS" id="PR01000">
    <property type="entry name" value="SREBPS2PTASE"/>
</dbReference>
<evidence type="ECO:0000256" key="2">
    <source>
        <dbReference type="ARBA" id="ARBA00022692"/>
    </source>
</evidence>
<sequence length="665" mass="71244">MAQTLCSAVAVAGLVSVLVVVLVVVLGLDSQPTWVLLSVGAGCALMLIVMVEFRNPLHAASTINVARVSSQRPPQSHSSLQSPHEHPVPCSRIQSVSREEHAAMDCGSVLHPNDSQQCCMHSRTTTMRNTLAAQDRLHLNSTLAPARGTWSSISMPHPLCLQASTVLLNTPMAALGSYLSPWIQTWFTLGLVVTSTLASVAIAASSLHATRIMLCWALGICTATLPASSGDTPVTMASWGSLYSVGPVPGLPTARGAMSIVALIPGINLDMVGFLYFSATVMVSAVFHELGHALCASSFRVPVISTGLFLFIAWPGAFVELHSAVLAHRTSFDRLRIACAGIWHNIVLATVAYAALVHLPSFLWLFYNSCSTTQAGVLVVSVEAFAMGDLGKALRAGDVITAIDGIDVVDGMSGWKSAFSTIADPSYLASDLSFGRCVPGVHLNAVPRSACCSQNTEALCLWNIEAFEHEGLLPRRCAPLEASFFDLPRCANAHDCSYGDICMAPKMAMTGDRILKLTVRSLGSDGALDDTNGDRIVTFSGDPMDIFYHVLVSEHIPRWSRNILFIWIPIIIETFLRYVVSLNGALAVLNSVPAFNLDGRLMLHEGMRLIWRLQGGNPSCMMIKRVADWMQKQEAAIVAVASVGLCGFILIAVAGTIKGTIMSME</sequence>
<feature type="region of interest" description="Disordered" evidence="6">
    <location>
        <begin position="68"/>
        <end position="91"/>
    </location>
</feature>
<dbReference type="PANTHER" id="PTHR13325:SF3">
    <property type="entry name" value="MEMBRANE-BOUND TRANSCRIPTION FACTOR SITE-2 PROTEASE"/>
    <property type="match status" value="1"/>
</dbReference>
<feature type="transmembrane region" description="Helical" evidence="7">
    <location>
        <begin position="260"/>
        <end position="287"/>
    </location>
</feature>
<feature type="transmembrane region" description="Helical" evidence="7">
    <location>
        <begin position="34"/>
        <end position="53"/>
    </location>
</feature>
<feature type="transmembrane region" description="Helical" evidence="7">
    <location>
        <begin position="335"/>
        <end position="356"/>
    </location>
</feature>
<evidence type="ECO:0000256" key="5">
    <source>
        <dbReference type="ARBA" id="ARBA00032658"/>
    </source>
</evidence>
<dbReference type="InterPro" id="IPR001193">
    <property type="entry name" value="MBTPS2"/>
</dbReference>
<protein>
    <recommendedName>
        <fullName evidence="5">Endopeptidase S2P</fullName>
    </recommendedName>
</protein>
<comment type="caution">
    <text evidence="9">The sequence shown here is derived from an EMBL/GenBank/DDBJ whole genome shotgun (WGS) entry which is preliminary data.</text>
</comment>
<evidence type="ECO:0000256" key="6">
    <source>
        <dbReference type="SAM" id="MobiDB-lite"/>
    </source>
</evidence>
<gene>
    <name evidence="9" type="ORF">BASA50_010455</name>
</gene>
<dbReference type="EMBL" id="JAFCIX010000491">
    <property type="protein sequence ID" value="KAH6588812.1"/>
    <property type="molecule type" value="Genomic_DNA"/>
</dbReference>
<evidence type="ECO:0000256" key="4">
    <source>
        <dbReference type="ARBA" id="ARBA00023136"/>
    </source>
</evidence>
<feature type="transmembrane region" description="Helical" evidence="7">
    <location>
        <begin position="7"/>
        <end position="28"/>
    </location>
</feature>
<proteinExistence type="predicted"/>
<dbReference type="Pfam" id="PF02163">
    <property type="entry name" value="Peptidase_M50"/>
    <property type="match status" value="1"/>
</dbReference>
<keyword evidence="3 7" id="KW-1133">Transmembrane helix</keyword>